<keyword evidence="1" id="KW-0560">Oxidoreductase</keyword>
<reference evidence="3" key="2">
    <citation type="submission" date="2020-06" db="EMBL/GenBank/DDBJ databases">
        <title>Helianthus annuus Genome sequencing and assembly Release 2.</title>
        <authorList>
            <person name="Gouzy J."/>
            <person name="Langlade N."/>
            <person name="Munos S."/>
        </authorList>
    </citation>
    <scope>NUCLEOTIDE SEQUENCE</scope>
    <source>
        <tissue evidence="3">Leaves</tissue>
    </source>
</reference>
<dbReference type="PANTHER" id="PTHR10696">
    <property type="entry name" value="GAMMA-BUTYROBETAINE HYDROXYLASE-RELATED"/>
    <property type="match status" value="1"/>
</dbReference>
<proteinExistence type="predicted"/>
<dbReference type="InterPro" id="IPR042098">
    <property type="entry name" value="TauD-like_sf"/>
</dbReference>
<evidence type="ECO:0000313" key="3">
    <source>
        <dbReference type="EMBL" id="KAF5793316.1"/>
    </source>
</evidence>
<protein>
    <submittedName>
        <fullName evidence="3">TauD/TfdA-like domain-containing protein</fullName>
    </submittedName>
</protein>
<dbReference type="EMBL" id="MNCJ02000324">
    <property type="protein sequence ID" value="KAF5793316.1"/>
    <property type="molecule type" value="Genomic_DNA"/>
</dbReference>
<feature type="domain" description="TauD/TfdA-like" evidence="2">
    <location>
        <begin position="27"/>
        <end position="119"/>
    </location>
</feature>
<dbReference type="GO" id="GO:0016491">
    <property type="term" value="F:oxidoreductase activity"/>
    <property type="evidence" value="ECO:0007669"/>
    <property type="project" value="UniProtKB-KW"/>
</dbReference>
<evidence type="ECO:0000313" key="4">
    <source>
        <dbReference type="Proteomes" id="UP000215914"/>
    </source>
</evidence>
<comment type="caution">
    <text evidence="3">The sequence shown here is derived from an EMBL/GenBank/DDBJ whole genome shotgun (WGS) entry which is preliminary data.</text>
</comment>
<keyword evidence="4" id="KW-1185">Reference proteome</keyword>
<dbReference type="Gene3D" id="3.60.130.10">
    <property type="entry name" value="Clavaminate synthase-like"/>
    <property type="match status" value="1"/>
</dbReference>
<evidence type="ECO:0000256" key="1">
    <source>
        <dbReference type="ARBA" id="ARBA00023002"/>
    </source>
</evidence>
<dbReference type="Gramene" id="mRNA:HanXRQr2_Chr09g0416101">
    <property type="protein sequence ID" value="CDS:HanXRQr2_Chr09g0416101.1"/>
    <property type="gene ID" value="HanXRQr2_Chr09g0416101"/>
</dbReference>
<dbReference type="AlphaFoldDB" id="A0A9K3IAH6"/>
<gene>
    <name evidence="3" type="ORF">HanXRQr2_Chr09g0416101</name>
</gene>
<dbReference type="SUPFAM" id="SSF51197">
    <property type="entry name" value="Clavaminate synthase-like"/>
    <property type="match status" value="1"/>
</dbReference>
<dbReference type="Proteomes" id="UP000215914">
    <property type="component" value="Unassembled WGS sequence"/>
</dbReference>
<dbReference type="PANTHER" id="PTHR10696:SF43">
    <property type="entry name" value="TAUD_TFDA-LIKE DOMAIN-CONTAINING PROTEIN-RELATED"/>
    <property type="match status" value="1"/>
</dbReference>
<dbReference type="InterPro" id="IPR050411">
    <property type="entry name" value="AlphaKG_dependent_hydroxylases"/>
</dbReference>
<dbReference type="InterPro" id="IPR003819">
    <property type="entry name" value="TauD/TfdA-like"/>
</dbReference>
<reference evidence="3" key="1">
    <citation type="journal article" date="2017" name="Nature">
        <title>The sunflower genome provides insights into oil metabolism, flowering and Asterid evolution.</title>
        <authorList>
            <person name="Badouin H."/>
            <person name="Gouzy J."/>
            <person name="Grassa C.J."/>
            <person name="Murat F."/>
            <person name="Staton S.E."/>
            <person name="Cottret L."/>
            <person name="Lelandais-Briere C."/>
            <person name="Owens G.L."/>
            <person name="Carrere S."/>
            <person name="Mayjonade B."/>
            <person name="Legrand L."/>
            <person name="Gill N."/>
            <person name="Kane N.C."/>
            <person name="Bowers J.E."/>
            <person name="Hubner S."/>
            <person name="Bellec A."/>
            <person name="Berard A."/>
            <person name="Berges H."/>
            <person name="Blanchet N."/>
            <person name="Boniface M.C."/>
            <person name="Brunel D."/>
            <person name="Catrice O."/>
            <person name="Chaidir N."/>
            <person name="Claudel C."/>
            <person name="Donnadieu C."/>
            <person name="Faraut T."/>
            <person name="Fievet G."/>
            <person name="Helmstetter N."/>
            <person name="King M."/>
            <person name="Knapp S.J."/>
            <person name="Lai Z."/>
            <person name="Le Paslier M.C."/>
            <person name="Lippi Y."/>
            <person name="Lorenzon L."/>
            <person name="Mandel J.R."/>
            <person name="Marage G."/>
            <person name="Marchand G."/>
            <person name="Marquand E."/>
            <person name="Bret-Mestries E."/>
            <person name="Morien E."/>
            <person name="Nambeesan S."/>
            <person name="Nguyen T."/>
            <person name="Pegot-Espagnet P."/>
            <person name="Pouilly N."/>
            <person name="Raftis F."/>
            <person name="Sallet E."/>
            <person name="Schiex T."/>
            <person name="Thomas J."/>
            <person name="Vandecasteele C."/>
            <person name="Vares D."/>
            <person name="Vear F."/>
            <person name="Vautrin S."/>
            <person name="Crespi M."/>
            <person name="Mangin B."/>
            <person name="Burke J.M."/>
            <person name="Salse J."/>
            <person name="Munos S."/>
            <person name="Vincourt P."/>
            <person name="Rieseberg L.H."/>
            <person name="Langlade N.B."/>
        </authorList>
    </citation>
    <scope>NUCLEOTIDE SEQUENCE</scope>
    <source>
        <tissue evidence="3">Leaves</tissue>
    </source>
</reference>
<sequence>MMECRAAKLGTRLEWIGNAAKVIAGPMPAIRFDKETQQKTWFNNLTGPTNGPRKIHDKGAFAELGNGEAVDDDAMDDCVKILEEECVVVPWKKGDVMLVNNLTVLHAREPLLKPPRRVLASLCK</sequence>
<dbReference type="Pfam" id="PF02668">
    <property type="entry name" value="TauD"/>
    <property type="match status" value="1"/>
</dbReference>
<organism evidence="3 4">
    <name type="scientific">Helianthus annuus</name>
    <name type="common">Common sunflower</name>
    <dbReference type="NCBI Taxonomy" id="4232"/>
    <lineage>
        <taxon>Eukaryota</taxon>
        <taxon>Viridiplantae</taxon>
        <taxon>Streptophyta</taxon>
        <taxon>Embryophyta</taxon>
        <taxon>Tracheophyta</taxon>
        <taxon>Spermatophyta</taxon>
        <taxon>Magnoliopsida</taxon>
        <taxon>eudicotyledons</taxon>
        <taxon>Gunneridae</taxon>
        <taxon>Pentapetalae</taxon>
        <taxon>asterids</taxon>
        <taxon>campanulids</taxon>
        <taxon>Asterales</taxon>
        <taxon>Asteraceae</taxon>
        <taxon>Asteroideae</taxon>
        <taxon>Heliantheae alliance</taxon>
        <taxon>Heliantheae</taxon>
        <taxon>Helianthus</taxon>
    </lineage>
</organism>
<name>A0A9K3IAH6_HELAN</name>
<evidence type="ECO:0000259" key="2">
    <source>
        <dbReference type="Pfam" id="PF02668"/>
    </source>
</evidence>
<accession>A0A9K3IAH6</accession>